<evidence type="ECO:0000313" key="8">
    <source>
        <dbReference type="EMBL" id="KAL3427616.1"/>
    </source>
</evidence>
<comment type="subcellular location">
    <subcellularLocation>
        <location evidence="1">Nucleus</location>
    </subcellularLocation>
</comment>
<dbReference type="InterPro" id="IPR014710">
    <property type="entry name" value="RmlC-like_jellyroll"/>
</dbReference>
<feature type="compositionally biased region" description="Basic and acidic residues" evidence="5">
    <location>
        <begin position="7"/>
        <end position="17"/>
    </location>
</feature>
<dbReference type="Proteomes" id="UP001629113">
    <property type="component" value="Unassembled WGS sequence"/>
</dbReference>
<feature type="region of interest" description="Disordered" evidence="5">
    <location>
        <begin position="1"/>
        <end position="399"/>
    </location>
</feature>
<feature type="compositionally biased region" description="Basic residues" evidence="5">
    <location>
        <begin position="347"/>
        <end position="358"/>
    </location>
</feature>
<gene>
    <name evidence="8" type="ORF">PVAG01_01125</name>
</gene>
<dbReference type="InterPro" id="IPR025974">
    <property type="entry name" value="Mif2/CENP-C_cupin"/>
</dbReference>
<comment type="similarity">
    <text evidence="2">Belongs to the CENP-C/MIF2 family.</text>
</comment>
<dbReference type="PANTHER" id="PTHR16684">
    <property type="entry name" value="CENTROMERE PROTEIN C"/>
    <property type="match status" value="1"/>
</dbReference>
<protein>
    <submittedName>
        <fullName evidence="8">Cupin</fullName>
    </submittedName>
</protein>
<dbReference type="InterPro" id="IPR028929">
    <property type="entry name" value="Mif2_N"/>
</dbReference>
<evidence type="ECO:0000256" key="5">
    <source>
        <dbReference type="SAM" id="MobiDB-lite"/>
    </source>
</evidence>
<dbReference type="Pfam" id="PF11699">
    <property type="entry name" value="CENP-C_C"/>
    <property type="match status" value="1"/>
</dbReference>
<name>A0ABR4PWI5_9HELO</name>
<comment type="caution">
    <text evidence="8">The sequence shown here is derived from an EMBL/GenBank/DDBJ whole genome shotgun (WGS) entry which is preliminary data.</text>
</comment>
<feature type="domain" description="Mif2 N-terminal" evidence="7">
    <location>
        <begin position="14"/>
        <end position="136"/>
    </location>
</feature>
<feature type="compositionally biased region" description="Acidic residues" evidence="5">
    <location>
        <begin position="293"/>
        <end position="320"/>
    </location>
</feature>
<evidence type="ECO:0000256" key="4">
    <source>
        <dbReference type="ARBA" id="ARBA00023242"/>
    </source>
</evidence>
<feature type="domain" description="Mif2/CENP-C cupin" evidence="6">
    <location>
        <begin position="547"/>
        <end position="631"/>
    </location>
</feature>
<dbReference type="InterPro" id="IPR028386">
    <property type="entry name" value="CENP-C/Mif2/cnp3"/>
</dbReference>
<accession>A0ABR4PWI5</accession>
<evidence type="ECO:0000256" key="3">
    <source>
        <dbReference type="ARBA" id="ARBA00023125"/>
    </source>
</evidence>
<evidence type="ECO:0000259" key="7">
    <source>
        <dbReference type="Pfam" id="PF15624"/>
    </source>
</evidence>
<dbReference type="PANTHER" id="PTHR16684:SF11">
    <property type="entry name" value="CENTROMERE PROTEIN C"/>
    <property type="match status" value="1"/>
</dbReference>
<evidence type="ECO:0000259" key="6">
    <source>
        <dbReference type="Pfam" id="PF11699"/>
    </source>
</evidence>
<proteinExistence type="inferred from homology"/>
<dbReference type="EMBL" id="JBFCZG010000001">
    <property type="protein sequence ID" value="KAL3427616.1"/>
    <property type="molecule type" value="Genomic_DNA"/>
</dbReference>
<dbReference type="SUPFAM" id="SSF51182">
    <property type="entry name" value="RmlC-like cupins"/>
    <property type="match status" value="1"/>
</dbReference>
<keyword evidence="3" id="KW-0238">DNA-binding</keyword>
<sequence length="642" mass="70884">MAPANADGRRKTQREGQKTGITLPDTGVRDEHGLEPIDNLFSSPEKSAAKSMRSTKGMDRVAINGNTTISSSEEMDVNDSSVPDPADVLTERKRANLKMPLPRSRSPHKTYLQSPARRNASLGPHSPVRSVIRKLDFSVNESDDSPYDRSAQNGHRGKRALSQPLSSTRLAPPDEDADLDETAQSDIGVTVNGEDSMQQVEYANDDVEEPDDEPDEEAEEEPEVESEPEPASEKEPEPESEDKAPVKAGRKRKVPPTTTAAVAHNDAKRPRGRPAKPKPVIEDVEEIAKDSIEEPVEEPVEEPSEEIEEPEEGADGEGVEEQDKPRKRRRSGKKSEESASAAVSKKTSARGRPSKKSASKVESEKPKKRSRKPRADATTEVDSPQVTRGPPLPKNSQGLFILRREVPNSGAGFQQTRSGRNSFKPLAYWRGEQVQWEQTNEAEVKDGNGNILLPTIKQVVRTEEVAQPKTSRGHRKATSKKSKKRAVEPESEDDELEPWEEDPGRITGDVREWDPLDPLGQQANDKEEELALSAAAIVTREIAGAQFKFAKTLTLPFFGSGMVDLPPGAVKKPKNSRKMQMAFFVHYGRVQVSVNDNVFRIGKGGMWQVPRGNFYSITNDYDKPARIFFSQGNEVVDDAGES</sequence>
<dbReference type="Pfam" id="PF15624">
    <property type="entry name" value="Mif2_N"/>
    <property type="match status" value="1"/>
</dbReference>
<feature type="compositionally biased region" description="Basic and acidic residues" evidence="5">
    <location>
        <begin position="231"/>
        <end position="245"/>
    </location>
</feature>
<evidence type="ECO:0000313" key="9">
    <source>
        <dbReference type="Proteomes" id="UP001629113"/>
    </source>
</evidence>
<dbReference type="Gene3D" id="2.60.120.10">
    <property type="entry name" value="Jelly Rolls"/>
    <property type="match status" value="1"/>
</dbReference>
<feature type="compositionally biased region" description="Basic residues" evidence="5">
    <location>
        <begin position="471"/>
        <end position="484"/>
    </location>
</feature>
<feature type="region of interest" description="Disordered" evidence="5">
    <location>
        <begin position="463"/>
        <end position="521"/>
    </location>
</feature>
<dbReference type="CDD" id="cd06993">
    <property type="entry name" value="cupin_CENP-C_C"/>
    <property type="match status" value="1"/>
</dbReference>
<feature type="compositionally biased region" description="Acidic residues" evidence="5">
    <location>
        <begin position="173"/>
        <end position="183"/>
    </location>
</feature>
<reference evidence="8 9" key="1">
    <citation type="submission" date="2024-06" db="EMBL/GenBank/DDBJ databases">
        <title>Complete genome of Phlyctema vagabunda strain 19-DSS-EL-015.</title>
        <authorList>
            <person name="Fiorenzani C."/>
        </authorList>
    </citation>
    <scope>NUCLEOTIDE SEQUENCE [LARGE SCALE GENOMIC DNA]</scope>
    <source>
        <strain evidence="8 9">19-DSS-EL-015</strain>
    </source>
</reference>
<feature type="compositionally biased region" description="Acidic residues" evidence="5">
    <location>
        <begin position="203"/>
        <end position="230"/>
    </location>
</feature>
<feature type="compositionally biased region" description="Acidic residues" evidence="5">
    <location>
        <begin position="489"/>
        <end position="501"/>
    </location>
</feature>
<keyword evidence="9" id="KW-1185">Reference proteome</keyword>
<evidence type="ECO:0000256" key="2">
    <source>
        <dbReference type="ARBA" id="ARBA00010291"/>
    </source>
</evidence>
<organism evidence="8 9">
    <name type="scientific">Phlyctema vagabunda</name>
    <dbReference type="NCBI Taxonomy" id="108571"/>
    <lineage>
        <taxon>Eukaryota</taxon>
        <taxon>Fungi</taxon>
        <taxon>Dikarya</taxon>
        <taxon>Ascomycota</taxon>
        <taxon>Pezizomycotina</taxon>
        <taxon>Leotiomycetes</taxon>
        <taxon>Helotiales</taxon>
        <taxon>Dermateaceae</taxon>
        <taxon>Phlyctema</taxon>
    </lineage>
</organism>
<feature type="compositionally biased region" description="Basic and acidic residues" evidence="5">
    <location>
        <begin position="502"/>
        <end position="514"/>
    </location>
</feature>
<feature type="compositionally biased region" description="Polar residues" evidence="5">
    <location>
        <begin position="184"/>
        <end position="201"/>
    </location>
</feature>
<dbReference type="InterPro" id="IPR011051">
    <property type="entry name" value="RmlC_Cupin_sf"/>
</dbReference>
<evidence type="ECO:0000256" key="1">
    <source>
        <dbReference type="ARBA" id="ARBA00004123"/>
    </source>
</evidence>
<keyword evidence="4" id="KW-0539">Nucleus</keyword>